<keyword evidence="2 4" id="KW-0450">Lipoyl</keyword>
<dbReference type="PANTHER" id="PTHR11715:SF3">
    <property type="entry name" value="GLYCINE CLEAVAGE SYSTEM H PROTEIN-RELATED"/>
    <property type="match status" value="1"/>
</dbReference>
<dbReference type="AlphaFoldDB" id="A0AAN9C079"/>
<keyword evidence="3 5" id="KW-0809">Transit peptide</keyword>
<dbReference type="HAMAP" id="MF_00272">
    <property type="entry name" value="GcvH"/>
    <property type="match status" value="1"/>
</dbReference>
<dbReference type="PANTHER" id="PTHR11715">
    <property type="entry name" value="GLYCINE CLEAVAGE SYSTEM H PROTEIN"/>
    <property type="match status" value="1"/>
</dbReference>
<dbReference type="InterPro" id="IPR000089">
    <property type="entry name" value="Biotin_lipoyl"/>
</dbReference>
<sequence length="166" mass="18019">MAATMLVRLAKQTSRVTALALRQQTFVASCLQPFSSSRLLANKVFTEKHEWIELSDGGNVGTVGISDHAQESLGEIVYVQLPEIGTEVEKDGEAGCVESVKAASDIYSPAAGKIVGVNEALSDKPELINKSPLSDGWIFKVEVADLSELNNLMDESAYRKFLETEE</sequence>
<evidence type="ECO:0000256" key="3">
    <source>
        <dbReference type="ARBA" id="ARBA00022946"/>
    </source>
</evidence>
<dbReference type="InterPro" id="IPR002930">
    <property type="entry name" value="GCV_H"/>
</dbReference>
<accession>A0AAN9C079</accession>
<feature type="domain" description="Lipoyl-binding" evidence="6">
    <location>
        <begin position="60"/>
        <end position="142"/>
    </location>
</feature>
<evidence type="ECO:0000256" key="2">
    <source>
        <dbReference type="ARBA" id="ARBA00022823"/>
    </source>
</evidence>
<evidence type="ECO:0000256" key="4">
    <source>
        <dbReference type="PIRSR" id="PIRSR617453-50"/>
    </source>
</evidence>
<dbReference type="NCBIfam" id="TIGR00527">
    <property type="entry name" value="gcvH"/>
    <property type="match status" value="1"/>
</dbReference>
<dbReference type="SUPFAM" id="SSF51230">
    <property type="entry name" value="Single hybrid motif"/>
    <property type="match status" value="1"/>
</dbReference>
<comment type="function">
    <text evidence="5">The H protein shuttles the methylamine group of glycine from the P protein to the T protein.</text>
</comment>
<organism evidence="7 8">
    <name type="scientific">Littorina saxatilis</name>
    <dbReference type="NCBI Taxonomy" id="31220"/>
    <lineage>
        <taxon>Eukaryota</taxon>
        <taxon>Metazoa</taxon>
        <taxon>Spiralia</taxon>
        <taxon>Lophotrochozoa</taxon>
        <taxon>Mollusca</taxon>
        <taxon>Gastropoda</taxon>
        <taxon>Caenogastropoda</taxon>
        <taxon>Littorinimorpha</taxon>
        <taxon>Littorinoidea</taxon>
        <taxon>Littorinidae</taxon>
        <taxon>Littorina</taxon>
    </lineage>
</organism>
<dbReference type="CDD" id="cd06848">
    <property type="entry name" value="GCS_H"/>
    <property type="match status" value="1"/>
</dbReference>
<dbReference type="PROSITE" id="PS00189">
    <property type="entry name" value="LIPOYL"/>
    <property type="match status" value="1"/>
</dbReference>
<comment type="subcellular location">
    <subcellularLocation>
        <location evidence="5">Mitochondrion</location>
    </subcellularLocation>
</comment>
<dbReference type="GO" id="GO:0005739">
    <property type="term" value="C:mitochondrion"/>
    <property type="evidence" value="ECO:0007669"/>
    <property type="project" value="UniProtKB-SubCell"/>
</dbReference>
<dbReference type="NCBIfam" id="NF002270">
    <property type="entry name" value="PRK01202.1"/>
    <property type="match status" value="1"/>
</dbReference>
<dbReference type="GO" id="GO:0019464">
    <property type="term" value="P:glycine decarboxylation via glycine cleavage system"/>
    <property type="evidence" value="ECO:0007669"/>
    <property type="project" value="UniProtKB-UniRule"/>
</dbReference>
<dbReference type="Pfam" id="PF01597">
    <property type="entry name" value="GCV_H"/>
    <property type="match status" value="1"/>
</dbReference>
<dbReference type="Gene3D" id="2.40.50.100">
    <property type="match status" value="1"/>
</dbReference>
<comment type="subunit">
    <text evidence="5">The glycine cleavage system is composed of four proteins: P, T, L and H.</text>
</comment>
<keyword evidence="5" id="KW-0496">Mitochondrion</keyword>
<dbReference type="InterPro" id="IPR011053">
    <property type="entry name" value="Single_hybrid_motif"/>
</dbReference>
<dbReference type="InterPro" id="IPR033753">
    <property type="entry name" value="GCV_H/Fam206"/>
</dbReference>
<comment type="cofactor">
    <cofactor evidence="5">
        <name>(R)-lipoate</name>
        <dbReference type="ChEBI" id="CHEBI:83088"/>
    </cofactor>
    <text evidence="5">Binds 1 lipoyl cofactor covalently.</text>
</comment>
<dbReference type="InterPro" id="IPR003016">
    <property type="entry name" value="2-oxoA_DH_lipoyl-BS"/>
</dbReference>
<dbReference type="Proteomes" id="UP001374579">
    <property type="component" value="Unassembled WGS sequence"/>
</dbReference>
<proteinExistence type="inferred from homology"/>
<evidence type="ECO:0000256" key="1">
    <source>
        <dbReference type="ARBA" id="ARBA00009249"/>
    </source>
</evidence>
<evidence type="ECO:0000259" key="6">
    <source>
        <dbReference type="PROSITE" id="PS50968"/>
    </source>
</evidence>
<evidence type="ECO:0000256" key="5">
    <source>
        <dbReference type="RuleBase" id="RU364055"/>
    </source>
</evidence>
<dbReference type="EMBL" id="JBAMIC010000001">
    <property type="protein sequence ID" value="KAK7114876.1"/>
    <property type="molecule type" value="Genomic_DNA"/>
</dbReference>
<evidence type="ECO:0000313" key="7">
    <source>
        <dbReference type="EMBL" id="KAK7114876.1"/>
    </source>
</evidence>
<evidence type="ECO:0000313" key="8">
    <source>
        <dbReference type="Proteomes" id="UP001374579"/>
    </source>
</evidence>
<reference evidence="7 8" key="1">
    <citation type="submission" date="2024-02" db="EMBL/GenBank/DDBJ databases">
        <title>Chromosome-scale genome assembly of the rough periwinkle Littorina saxatilis.</title>
        <authorList>
            <person name="De Jode A."/>
            <person name="Faria R."/>
            <person name="Formenti G."/>
            <person name="Sims Y."/>
            <person name="Smith T.P."/>
            <person name="Tracey A."/>
            <person name="Wood J.M.D."/>
            <person name="Zagrodzka Z.B."/>
            <person name="Johannesson K."/>
            <person name="Butlin R.K."/>
            <person name="Leder E.H."/>
        </authorList>
    </citation>
    <scope>NUCLEOTIDE SEQUENCE [LARGE SCALE GENOMIC DNA]</scope>
    <source>
        <strain evidence="7">Snail1</strain>
        <tissue evidence="7">Muscle</tissue>
    </source>
</reference>
<comment type="caution">
    <text evidence="7">The sequence shown here is derived from an EMBL/GenBank/DDBJ whole genome shotgun (WGS) entry which is preliminary data.</text>
</comment>
<feature type="modified residue" description="N6-lipoyllysine" evidence="4">
    <location>
        <position position="101"/>
    </location>
</feature>
<comment type="similarity">
    <text evidence="1 5">Belongs to the GcvH family.</text>
</comment>
<gene>
    <name evidence="7" type="ORF">V1264_000858</name>
</gene>
<dbReference type="InterPro" id="IPR017453">
    <property type="entry name" value="GCV_H_sub"/>
</dbReference>
<dbReference type="GO" id="GO:0005960">
    <property type="term" value="C:glycine cleavage complex"/>
    <property type="evidence" value="ECO:0007669"/>
    <property type="project" value="UniProtKB-UniRule"/>
</dbReference>
<keyword evidence="8" id="KW-1185">Reference proteome</keyword>
<dbReference type="PROSITE" id="PS50968">
    <property type="entry name" value="BIOTINYL_LIPOYL"/>
    <property type="match status" value="1"/>
</dbReference>
<dbReference type="GO" id="GO:0009249">
    <property type="term" value="P:protein lipoylation"/>
    <property type="evidence" value="ECO:0007669"/>
    <property type="project" value="TreeGrafter"/>
</dbReference>
<protein>
    <recommendedName>
        <fullName evidence="5">Glycine cleavage system H protein</fullName>
    </recommendedName>
</protein>
<name>A0AAN9C079_9CAEN</name>